<name>A0A8S5TY09_9VIRU</name>
<proteinExistence type="inferred from homology"/>
<protein>
    <recommendedName>
        <fullName evidence="2">Protein ninG</fullName>
    </recommendedName>
</protein>
<dbReference type="EMBL" id="BK015959">
    <property type="protein sequence ID" value="DAF87094.1"/>
    <property type="molecule type" value="Genomic_DNA"/>
</dbReference>
<accession>A0A8S5TY09</accession>
<evidence type="ECO:0000256" key="3">
    <source>
        <dbReference type="SAM" id="Coils"/>
    </source>
</evidence>
<reference evidence="4" key="1">
    <citation type="journal article" date="2021" name="Proc. Natl. Acad. Sci. U.S.A.">
        <title>A Catalog of Tens of Thousands of Viruses from Human Metagenomes Reveals Hidden Associations with Chronic Diseases.</title>
        <authorList>
            <person name="Tisza M.J."/>
            <person name="Buck C.B."/>
        </authorList>
    </citation>
    <scope>NUCLEOTIDE SEQUENCE</scope>
    <source>
        <strain evidence="4">CtHEp8</strain>
    </source>
</reference>
<comment type="similarity">
    <text evidence="1">Belongs to the ninG family.</text>
</comment>
<dbReference type="Pfam" id="PF05766">
    <property type="entry name" value="NinG"/>
    <property type="match status" value="1"/>
</dbReference>
<evidence type="ECO:0000256" key="1">
    <source>
        <dbReference type="ARBA" id="ARBA00008471"/>
    </source>
</evidence>
<dbReference type="InterPro" id="IPR008713">
    <property type="entry name" value="Phage_lambda_NinG"/>
</dbReference>
<keyword evidence="3" id="KW-0175">Coiled coil</keyword>
<feature type="coiled-coil region" evidence="3">
    <location>
        <begin position="31"/>
        <end position="60"/>
    </location>
</feature>
<evidence type="ECO:0000313" key="4">
    <source>
        <dbReference type="EMBL" id="DAF87094.1"/>
    </source>
</evidence>
<organism evidence="4">
    <name type="scientific">Phage sp. ctHEp8</name>
    <dbReference type="NCBI Taxonomy" id="2825790"/>
    <lineage>
        <taxon>Viruses</taxon>
    </lineage>
</organism>
<sequence length="182" mass="21197">MAKEYKCKVCGQPFIKTFSSTQKVCSPECAIKLARDNAQKAQERAEKKKQRERKAKLKSRSEWLKEAQSVFNKFIRLRDKNEPCISCGRYHQGQYHAGHYRSVGACPELRFCELNVHKQCAPCNDHKSGNIIEYRINLVNKIGADKVAWLERQDHEPKKYTIEDCKAIIKYYKAKIKELEGE</sequence>
<evidence type="ECO:0000256" key="2">
    <source>
        <dbReference type="ARBA" id="ARBA00021638"/>
    </source>
</evidence>